<dbReference type="EMBL" id="CP030032">
    <property type="protein sequence ID" value="AWV87956.1"/>
    <property type="molecule type" value="Genomic_DNA"/>
</dbReference>
<evidence type="ECO:0000313" key="2">
    <source>
        <dbReference type="EMBL" id="AWV87956.1"/>
    </source>
</evidence>
<feature type="region of interest" description="Disordered" evidence="1">
    <location>
        <begin position="52"/>
        <end position="95"/>
    </location>
</feature>
<dbReference type="KEGG" id="bsed:DN745_00870"/>
<dbReference type="AlphaFoldDB" id="A0A2Z4FH53"/>
<feature type="compositionally biased region" description="Low complexity" evidence="1">
    <location>
        <begin position="78"/>
        <end position="89"/>
    </location>
</feature>
<evidence type="ECO:0000256" key="1">
    <source>
        <dbReference type="SAM" id="MobiDB-lite"/>
    </source>
</evidence>
<evidence type="ECO:0000313" key="3">
    <source>
        <dbReference type="Proteomes" id="UP000249799"/>
    </source>
</evidence>
<organism evidence="2 3">
    <name type="scientific">Bradymonas sediminis</name>
    <dbReference type="NCBI Taxonomy" id="1548548"/>
    <lineage>
        <taxon>Bacteria</taxon>
        <taxon>Deltaproteobacteria</taxon>
        <taxon>Bradymonadales</taxon>
        <taxon>Bradymonadaceae</taxon>
        <taxon>Bradymonas</taxon>
    </lineage>
</organism>
<dbReference type="RefSeq" id="WP_111331267.1">
    <property type="nucleotide sequence ID" value="NZ_CP030032.1"/>
</dbReference>
<protein>
    <submittedName>
        <fullName evidence="2">Uncharacterized protein</fullName>
    </submittedName>
</protein>
<proteinExistence type="predicted"/>
<accession>A0A2Z4FH53</accession>
<dbReference type="OrthoDB" id="5512923at2"/>
<feature type="compositionally biased region" description="Low complexity" evidence="1">
    <location>
        <begin position="52"/>
        <end position="71"/>
    </location>
</feature>
<dbReference type="Proteomes" id="UP000249799">
    <property type="component" value="Chromosome"/>
</dbReference>
<sequence>MEYKAQLVIRSRDREGVELIEKIKELATDSNRTFSDMALELLTLGVARQSGAAPVEAASAAPSPEVKAASTPDKKPAPKSTSTSKSSKAGPITPKDITKIAKQCAEQIEAEDIRAATQTLAGFFDKAGPIQGGKIKTALEKSLEKADYDELLRHLRKTQEYRGYRQRVIMQL</sequence>
<name>A0A2Z4FH53_9DELT</name>
<gene>
    <name evidence="2" type="ORF">DN745_00870</name>
</gene>
<reference evidence="2 3" key="1">
    <citation type="submission" date="2018-06" db="EMBL/GenBank/DDBJ databases">
        <title>Lujinxingia sediminis gen. nov. sp. nov., a new facultative anaerobic member of the class Deltaproteobacteria, and proposal of Lujinxingaceae fam. nov.</title>
        <authorList>
            <person name="Guo L.-Y."/>
            <person name="Li C.-M."/>
            <person name="Wang S."/>
            <person name="Du Z.-J."/>
        </authorList>
    </citation>
    <scope>NUCLEOTIDE SEQUENCE [LARGE SCALE GENOMIC DNA]</scope>
    <source>
        <strain evidence="2 3">FA350</strain>
    </source>
</reference>
<keyword evidence="3" id="KW-1185">Reference proteome</keyword>